<dbReference type="PRINTS" id="PR01755">
    <property type="entry name" value="SECFTRNLCASE"/>
</dbReference>
<organism evidence="14 15">
    <name type="scientific">Rhodobium orientis</name>
    <dbReference type="NCBI Taxonomy" id="34017"/>
    <lineage>
        <taxon>Bacteria</taxon>
        <taxon>Pseudomonadati</taxon>
        <taxon>Pseudomonadota</taxon>
        <taxon>Alphaproteobacteria</taxon>
        <taxon>Hyphomicrobiales</taxon>
        <taxon>Rhodobiaceae</taxon>
        <taxon>Rhodobium</taxon>
    </lineage>
</organism>
<dbReference type="SUPFAM" id="SSF82866">
    <property type="entry name" value="Multidrug efflux transporter AcrB transmembrane domain"/>
    <property type="match status" value="1"/>
</dbReference>
<dbReference type="InterPro" id="IPR005665">
    <property type="entry name" value="SecF_bac"/>
</dbReference>
<dbReference type="NCBIfam" id="TIGR00916">
    <property type="entry name" value="2A0604s01"/>
    <property type="match status" value="1"/>
</dbReference>
<comment type="subunit">
    <text evidence="12">Forms a complex with SecD. Part of the essential Sec protein translocation apparatus which comprises SecA, SecYEG and auxiliary proteins SecDF-YajC and YidC.</text>
</comment>
<keyword evidence="2 12" id="KW-0813">Transport</keyword>
<evidence type="ECO:0000256" key="5">
    <source>
        <dbReference type="ARBA" id="ARBA00022927"/>
    </source>
</evidence>
<keyword evidence="6 12" id="KW-1133">Transmembrane helix</keyword>
<dbReference type="OrthoDB" id="9774769at2"/>
<proteinExistence type="inferred from homology"/>
<comment type="subcellular location">
    <subcellularLocation>
        <location evidence="1 12">Cell membrane</location>
        <topology evidence="1 12">Multi-pass membrane protein</topology>
    </subcellularLocation>
</comment>
<dbReference type="PANTHER" id="PTHR30081">
    <property type="entry name" value="PROTEIN-EXPORT MEMBRANE PROTEIN SEC"/>
    <property type="match status" value="1"/>
</dbReference>
<keyword evidence="4 12" id="KW-0812">Transmembrane</keyword>
<evidence type="ECO:0000256" key="6">
    <source>
        <dbReference type="ARBA" id="ARBA00022989"/>
    </source>
</evidence>
<feature type="domain" description="Protein export membrane protein SecD/SecF C-terminal" evidence="13">
    <location>
        <begin position="121"/>
        <end position="295"/>
    </location>
</feature>
<dbReference type="FunFam" id="1.20.1640.10:FF:000024">
    <property type="entry name" value="Multifunctional fusion protein"/>
    <property type="match status" value="1"/>
</dbReference>
<comment type="caution">
    <text evidence="14">The sequence shown here is derived from an EMBL/GenBank/DDBJ whole genome shotgun (WGS) entry which is preliminary data.</text>
</comment>
<evidence type="ECO:0000256" key="9">
    <source>
        <dbReference type="ARBA" id="ARBA00059018"/>
    </source>
</evidence>
<dbReference type="GO" id="GO:0043952">
    <property type="term" value="P:protein transport by the Sec complex"/>
    <property type="evidence" value="ECO:0007669"/>
    <property type="project" value="UniProtKB-UniRule"/>
</dbReference>
<keyword evidence="3 12" id="KW-1003">Cell membrane</keyword>
<gene>
    <name evidence="12 14" type="primary">secF</name>
    <name evidence="14" type="ORF">CH339_08545</name>
</gene>
<dbReference type="GO" id="GO:0065002">
    <property type="term" value="P:intracellular protein transmembrane transport"/>
    <property type="evidence" value="ECO:0007669"/>
    <property type="project" value="UniProtKB-UniRule"/>
</dbReference>
<dbReference type="Pfam" id="PF07549">
    <property type="entry name" value="Sec_GG"/>
    <property type="match status" value="1"/>
</dbReference>
<keyword evidence="8 12" id="KW-0472">Membrane</keyword>
<dbReference type="RefSeq" id="WP_111433927.1">
    <property type="nucleotide sequence ID" value="NZ_JACIGG010000004.1"/>
</dbReference>
<dbReference type="GO" id="GO:0006605">
    <property type="term" value="P:protein targeting"/>
    <property type="evidence" value="ECO:0007669"/>
    <property type="project" value="UniProtKB-UniRule"/>
</dbReference>
<evidence type="ECO:0000256" key="8">
    <source>
        <dbReference type="ARBA" id="ARBA00023136"/>
    </source>
</evidence>
<accession>A0A327JPE9</accession>
<dbReference type="Proteomes" id="UP000249299">
    <property type="component" value="Unassembled WGS sequence"/>
</dbReference>
<evidence type="ECO:0000256" key="10">
    <source>
        <dbReference type="ARBA" id="ARBA00060856"/>
    </source>
</evidence>
<dbReference type="Pfam" id="PF02355">
    <property type="entry name" value="SecD_SecF_C"/>
    <property type="match status" value="1"/>
</dbReference>
<evidence type="ECO:0000256" key="11">
    <source>
        <dbReference type="ARBA" id="ARBA00061053"/>
    </source>
</evidence>
<evidence type="ECO:0000256" key="1">
    <source>
        <dbReference type="ARBA" id="ARBA00004651"/>
    </source>
</evidence>
<evidence type="ECO:0000256" key="2">
    <source>
        <dbReference type="ARBA" id="ARBA00022448"/>
    </source>
</evidence>
<feature type="transmembrane region" description="Helical" evidence="12">
    <location>
        <begin position="20"/>
        <end position="42"/>
    </location>
</feature>
<dbReference type="NCBIfam" id="TIGR00966">
    <property type="entry name" value="transloc_SecF"/>
    <property type="match status" value="1"/>
</dbReference>
<dbReference type="InterPro" id="IPR022646">
    <property type="entry name" value="SecD/SecF_CS"/>
</dbReference>
<feature type="transmembrane region" description="Helical" evidence="12">
    <location>
        <begin position="140"/>
        <end position="158"/>
    </location>
</feature>
<feature type="transmembrane region" description="Helical" evidence="12">
    <location>
        <begin position="192"/>
        <end position="216"/>
    </location>
</feature>
<dbReference type="GO" id="GO:0015450">
    <property type="term" value="F:protein-transporting ATPase activity"/>
    <property type="evidence" value="ECO:0007669"/>
    <property type="project" value="InterPro"/>
</dbReference>
<evidence type="ECO:0000313" key="14">
    <source>
        <dbReference type="EMBL" id="RAI27941.1"/>
    </source>
</evidence>
<dbReference type="GO" id="GO:0005886">
    <property type="term" value="C:plasma membrane"/>
    <property type="evidence" value="ECO:0007669"/>
    <property type="project" value="UniProtKB-SubCell"/>
</dbReference>
<reference evidence="14 15" key="1">
    <citation type="submission" date="2017-07" db="EMBL/GenBank/DDBJ databases">
        <title>Draft Genome Sequences of Select Purple Nonsulfur Bacteria.</title>
        <authorList>
            <person name="Lasarre B."/>
            <person name="Mckinlay J.B."/>
        </authorList>
    </citation>
    <scope>NUCLEOTIDE SEQUENCE [LARGE SCALE GENOMIC DNA]</scope>
    <source>
        <strain evidence="14 15">DSM 11290</strain>
    </source>
</reference>
<evidence type="ECO:0000313" key="15">
    <source>
        <dbReference type="Proteomes" id="UP000249299"/>
    </source>
</evidence>
<comment type="similarity">
    <text evidence="12">Belongs to the SecD/SecF family. SecF subfamily.</text>
</comment>
<name>A0A327JPE9_9HYPH</name>
<evidence type="ECO:0000256" key="4">
    <source>
        <dbReference type="ARBA" id="ARBA00022692"/>
    </source>
</evidence>
<evidence type="ECO:0000259" key="13">
    <source>
        <dbReference type="Pfam" id="PF02355"/>
    </source>
</evidence>
<dbReference type="HAMAP" id="MF_01464_B">
    <property type="entry name" value="SecF_B"/>
    <property type="match status" value="1"/>
</dbReference>
<evidence type="ECO:0000256" key="7">
    <source>
        <dbReference type="ARBA" id="ARBA00023010"/>
    </source>
</evidence>
<protein>
    <recommendedName>
        <fullName evidence="12">Protein-export membrane protein SecF</fullName>
    </recommendedName>
</protein>
<comment type="function">
    <text evidence="9 12">Part of the Sec protein translocase complex. Interacts with the SecYEG preprotein conducting channel. SecDF uses the proton motive force (PMF) to complete protein translocation after the ATP-dependent function of SecA.</text>
</comment>
<sequence>MRYLRLIPDDTKLRFMTYRWIAFPVSVTAMIASLVLFAVLGLNLGIDFKGGSLIEIRTIDGPADTGSIRSSLGELNLGDVQVQEFGAPDDVLIRIEDQEGGESAQQRAITLIRGTLGEEGVEYRRVEVVGPRVSGELAEAGTIAVVVALFAVLLYIWFRFEWQFALGAVAATIHDVVLTIGMFSILRLDFTLASIAAILTIVGYSLNDTVVVYDRVRENLRRYKKMPLPQLLDLSINNTLSRTVLTSLTTLLALFALFIFGGEVIRSFVFAMIWGIFVGTYSSIFIAAPLLIHLKLKRGGSKDGGAETAGAAEAT</sequence>
<keyword evidence="7 12" id="KW-0811">Translocation</keyword>
<comment type="similarity">
    <text evidence="11">In the N-terminal section; belongs to the SecD/SecF family. SecD subfamily.</text>
</comment>
<dbReference type="Gene3D" id="1.20.1640.10">
    <property type="entry name" value="Multidrug efflux transporter AcrB transmembrane domain"/>
    <property type="match status" value="1"/>
</dbReference>
<dbReference type="InterPro" id="IPR055344">
    <property type="entry name" value="SecD_SecF_C_bact"/>
</dbReference>
<evidence type="ECO:0000256" key="12">
    <source>
        <dbReference type="HAMAP-Rule" id="MF_01464"/>
    </source>
</evidence>
<dbReference type="PANTHER" id="PTHR30081:SF8">
    <property type="entry name" value="PROTEIN TRANSLOCASE SUBUNIT SECF"/>
    <property type="match status" value="1"/>
</dbReference>
<feature type="transmembrane region" description="Helical" evidence="12">
    <location>
        <begin position="244"/>
        <end position="262"/>
    </location>
</feature>
<dbReference type="EMBL" id="NPEV01000013">
    <property type="protein sequence ID" value="RAI27941.1"/>
    <property type="molecule type" value="Genomic_DNA"/>
</dbReference>
<dbReference type="AlphaFoldDB" id="A0A327JPE9"/>
<keyword evidence="5 12" id="KW-0653">Protein transport</keyword>
<feature type="transmembrane region" description="Helical" evidence="12">
    <location>
        <begin position="165"/>
        <end position="186"/>
    </location>
</feature>
<comment type="similarity">
    <text evidence="10">In the C-terminal section; belongs to the SecD/SecF family. SecF subfamily.</text>
</comment>
<dbReference type="InterPro" id="IPR048634">
    <property type="entry name" value="SecD_SecF_C"/>
</dbReference>
<dbReference type="InterPro" id="IPR022645">
    <property type="entry name" value="SecD/SecF_bac"/>
</dbReference>
<keyword evidence="15" id="KW-1185">Reference proteome</keyword>
<feature type="transmembrane region" description="Helical" evidence="12">
    <location>
        <begin position="268"/>
        <end position="292"/>
    </location>
</feature>
<evidence type="ECO:0000256" key="3">
    <source>
        <dbReference type="ARBA" id="ARBA00022475"/>
    </source>
</evidence>
<dbReference type="InterPro" id="IPR022813">
    <property type="entry name" value="SecD/SecF_arch_bac"/>
</dbReference>